<accession>A0A0S4LLP4</accession>
<dbReference type="OrthoDB" id="9771783at2"/>
<reference evidence="2" key="1">
    <citation type="submission" date="2015-10" db="EMBL/GenBank/DDBJ databases">
        <authorList>
            <person name="Luecker S."/>
            <person name="Luecker S."/>
        </authorList>
    </citation>
    <scope>NUCLEOTIDE SEQUENCE [LARGE SCALE GENOMIC DNA]</scope>
</reference>
<dbReference type="Proteomes" id="UP000198736">
    <property type="component" value="Unassembled WGS sequence"/>
</dbReference>
<gene>
    <name evidence="1" type="ORF">COMA2_30278</name>
</gene>
<dbReference type="GO" id="GO:0005886">
    <property type="term" value="C:plasma membrane"/>
    <property type="evidence" value="ECO:0007669"/>
    <property type="project" value="TreeGrafter"/>
</dbReference>
<evidence type="ECO:0000313" key="2">
    <source>
        <dbReference type="Proteomes" id="UP000198736"/>
    </source>
</evidence>
<sequence>MKISSMPKWLWWVAVPLALVIMMTVALSFIDEPLRAYAEREMNHRLPAYIVHLGALDLHPYSLSVELKDITVSQKDHPEPPLAAIAKIQSSLQWSALLSGRVVTDQVIEKPVIHATRTQAAKEVDASPEQKQSWQEALFAMHEVQVNEVRITNGEVTYRENDTTKPLHITELNVKAENIRNVRSAPFQYPSHIKIDMVVFEKGRFDLDGQADFFAEPVPAVNADVTLTDIPLEDLAPLTAQRQVHVAEGMLSAKGHVEYAPTVQRVRLTTFSLQDLKADFVHSTKTQQKEKDTGKKVARAAEEASDHPTLQIHIDRGTIEKSEFGFINAATNPSYRVYIADTAIELENWSNQLSEGTAVVKLTGLLMGSGDTRISGAFRPETQSPDFDLNVTIRKTPVKTFNQLLRAHGGLDVASGVFSVYSEMRVKDDKVNGYLKPLFKDVKAYDAVQDQDKGLLQKIFEKTVNAAAALLKNSPREEVATKTNVSGPVKDPQASTWELVVTLFQNAFFEAVLPGLEGQRRKSA</sequence>
<evidence type="ECO:0008006" key="3">
    <source>
        <dbReference type="Google" id="ProtNLM"/>
    </source>
</evidence>
<keyword evidence="2" id="KW-1185">Reference proteome</keyword>
<protein>
    <recommendedName>
        <fullName evidence="3">DUF748 domain-containing protein</fullName>
    </recommendedName>
</protein>
<dbReference type="InterPro" id="IPR008023">
    <property type="entry name" value="DUF748"/>
</dbReference>
<dbReference type="EMBL" id="CZPZ01000023">
    <property type="protein sequence ID" value="CUS37448.1"/>
    <property type="molecule type" value="Genomic_DNA"/>
</dbReference>
<dbReference type="PANTHER" id="PTHR30441:SF4">
    <property type="entry name" value="PROTEIN ASMA"/>
    <property type="match status" value="1"/>
</dbReference>
<organism evidence="1 2">
    <name type="scientific">Candidatus Nitrospira nitrificans</name>
    <dbReference type="NCBI Taxonomy" id="1742973"/>
    <lineage>
        <taxon>Bacteria</taxon>
        <taxon>Pseudomonadati</taxon>
        <taxon>Nitrospirota</taxon>
        <taxon>Nitrospiria</taxon>
        <taxon>Nitrospirales</taxon>
        <taxon>Nitrospiraceae</taxon>
        <taxon>Nitrospira</taxon>
    </lineage>
</organism>
<evidence type="ECO:0000313" key="1">
    <source>
        <dbReference type="EMBL" id="CUS37448.1"/>
    </source>
</evidence>
<dbReference type="STRING" id="1742973.COMA2_30278"/>
<dbReference type="PANTHER" id="PTHR30441">
    <property type="entry name" value="DUF748 DOMAIN-CONTAINING PROTEIN"/>
    <property type="match status" value="1"/>
</dbReference>
<dbReference type="InterPro" id="IPR052894">
    <property type="entry name" value="AsmA-related"/>
</dbReference>
<dbReference type="GO" id="GO:0090313">
    <property type="term" value="P:regulation of protein targeting to membrane"/>
    <property type="evidence" value="ECO:0007669"/>
    <property type="project" value="TreeGrafter"/>
</dbReference>
<dbReference type="Pfam" id="PF05359">
    <property type="entry name" value="DUF748"/>
    <property type="match status" value="2"/>
</dbReference>
<proteinExistence type="predicted"/>
<dbReference type="AlphaFoldDB" id="A0A0S4LLP4"/>
<name>A0A0S4LLP4_9BACT</name>